<name>A0A2I0WIW9_9ASPA</name>
<dbReference type="Proteomes" id="UP000233837">
    <property type="component" value="Unassembled WGS sequence"/>
</dbReference>
<protein>
    <submittedName>
        <fullName evidence="1">Uncharacterized protein</fullName>
    </submittedName>
</protein>
<proteinExistence type="predicted"/>
<reference evidence="1 2" key="2">
    <citation type="journal article" date="2017" name="Nature">
        <title>The Apostasia genome and the evolution of orchids.</title>
        <authorList>
            <person name="Zhang G.Q."/>
            <person name="Liu K.W."/>
            <person name="Li Z."/>
            <person name="Lohaus R."/>
            <person name="Hsiao Y.Y."/>
            <person name="Niu S.C."/>
            <person name="Wang J.Y."/>
            <person name="Lin Y.C."/>
            <person name="Xu Q."/>
            <person name="Chen L.J."/>
            <person name="Yoshida K."/>
            <person name="Fujiwara S."/>
            <person name="Wang Z.W."/>
            <person name="Zhang Y.Q."/>
            <person name="Mitsuda N."/>
            <person name="Wang M."/>
            <person name="Liu G.H."/>
            <person name="Pecoraro L."/>
            <person name="Huang H.X."/>
            <person name="Xiao X.J."/>
            <person name="Lin M."/>
            <person name="Wu X.Y."/>
            <person name="Wu W.L."/>
            <person name="Chen Y.Y."/>
            <person name="Chang S.B."/>
            <person name="Sakamoto S."/>
            <person name="Ohme-Takagi M."/>
            <person name="Yagi M."/>
            <person name="Zeng S.J."/>
            <person name="Shen C.Y."/>
            <person name="Yeh C.M."/>
            <person name="Luo Y.B."/>
            <person name="Tsai W.C."/>
            <person name="Van de Peer Y."/>
            <person name="Liu Z.J."/>
        </authorList>
    </citation>
    <scope>NUCLEOTIDE SEQUENCE [LARGE SCALE GENOMIC DNA]</scope>
    <source>
        <tissue evidence="1">The whole plant</tissue>
    </source>
</reference>
<sequence length="124" mass="14507">MDHTSVVQQKEMVVDAYIPELFESAVSQNSSLIKLKLAKEVSFSNWSRFSAYFMRKKNELRFSACFKRKQKESRFSACFRRKQKELVLNLLQEDEKGVGFSSCFRRKQKEMGSLPRLGLRKGVL</sequence>
<gene>
    <name evidence="1" type="ORF">MA16_Dca025411</name>
</gene>
<accession>A0A2I0WIW9</accession>
<organism evidence="1 2">
    <name type="scientific">Dendrobium catenatum</name>
    <dbReference type="NCBI Taxonomy" id="906689"/>
    <lineage>
        <taxon>Eukaryota</taxon>
        <taxon>Viridiplantae</taxon>
        <taxon>Streptophyta</taxon>
        <taxon>Embryophyta</taxon>
        <taxon>Tracheophyta</taxon>
        <taxon>Spermatophyta</taxon>
        <taxon>Magnoliopsida</taxon>
        <taxon>Liliopsida</taxon>
        <taxon>Asparagales</taxon>
        <taxon>Orchidaceae</taxon>
        <taxon>Epidendroideae</taxon>
        <taxon>Malaxideae</taxon>
        <taxon>Dendrobiinae</taxon>
        <taxon>Dendrobium</taxon>
    </lineage>
</organism>
<evidence type="ECO:0000313" key="2">
    <source>
        <dbReference type="Proteomes" id="UP000233837"/>
    </source>
</evidence>
<dbReference type="EMBL" id="KZ502587">
    <property type="protein sequence ID" value="PKU75592.1"/>
    <property type="molecule type" value="Genomic_DNA"/>
</dbReference>
<reference evidence="1 2" key="1">
    <citation type="journal article" date="2016" name="Sci. Rep.">
        <title>The Dendrobium catenatum Lindl. genome sequence provides insights into polysaccharide synthase, floral development and adaptive evolution.</title>
        <authorList>
            <person name="Zhang G.Q."/>
            <person name="Xu Q."/>
            <person name="Bian C."/>
            <person name="Tsai W.C."/>
            <person name="Yeh C.M."/>
            <person name="Liu K.W."/>
            <person name="Yoshida K."/>
            <person name="Zhang L.S."/>
            <person name="Chang S.B."/>
            <person name="Chen F."/>
            <person name="Shi Y."/>
            <person name="Su Y.Y."/>
            <person name="Zhang Y.Q."/>
            <person name="Chen L.J."/>
            <person name="Yin Y."/>
            <person name="Lin M."/>
            <person name="Huang H."/>
            <person name="Deng H."/>
            <person name="Wang Z.W."/>
            <person name="Zhu S.L."/>
            <person name="Zhao X."/>
            <person name="Deng C."/>
            <person name="Niu S.C."/>
            <person name="Huang J."/>
            <person name="Wang M."/>
            <person name="Liu G.H."/>
            <person name="Yang H.J."/>
            <person name="Xiao X.J."/>
            <person name="Hsiao Y.Y."/>
            <person name="Wu W.L."/>
            <person name="Chen Y.Y."/>
            <person name="Mitsuda N."/>
            <person name="Ohme-Takagi M."/>
            <person name="Luo Y.B."/>
            <person name="Van de Peer Y."/>
            <person name="Liu Z.J."/>
        </authorList>
    </citation>
    <scope>NUCLEOTIDE SEQUENCE [LARGE SCALE GENOMIC DNA]</scope>
    <source>
        <tissue evidence="1">The whole plant</tissue>
    </source>
</reference>
<evidence type="ECO:0000313" key="1">
    <source>
        <dbReference type="EMBL" id="PKU75592.1"/>
    </source>
</evidence>
<keyword evidence="2" id="KW-1185">Reference proteome</keyword>
<dbReference type="AlphaFoldDB" id="A0A2I0WIW9"/>